<accession>A0A4C1XNE5</accession>
<organism evidence="1 2">
    <name type="scientific">Eumeta variegata</name>
    <name type="common">Bagworm moth</name>
    <name type="synonym">Eumeta japonica</name>
    <dbReference type="NCBI Taxonomy" id="151549"/>
    <lineage>
        <taxon>Eukaryota</taxon>
        <taxon>Metazoa</taxon>
        <taxon>Ecdysozoa</taxon>
        <taxon>Arthropoda</taxon>
        <taxon>Hexapoda</taxon>
        <taxon>Insecta</taxon>
        <taxon>Pterygota</taxon>
        <taxon>Neoptera</taxon>
        <taxon>Endopterygota</taxon>
        <taxon>Lepidoptera</taxon>
        <taxon>Glossata</taxon>
        <taxon>Ditrysia</taxon>
        <taxon>Tineoidea</taxon>
        <taxon>Psychidae</taxon>
        <taxon>Oiketicinae</taxon>
        <taxon>Eumeta</taxon>
    </lineage>
</organism>
<proteinExistence type="predicted"/>
<name>A0A4C1XNE5_EUMVA</name>
<evidence type="ECO:0000313" key="1">
    <source>
        <dbReference type="EMBL" id="GBP64650.1"/>
    </source>
</evidence>
<dbReference type="EMBL" id="BGZK01000904">
    <property type="protein sequence ID" value="GBP64650.1"/>
    <property type="molecule type" value="Genomic_DNA"/>
</dbReference>
<reference evidence="1 2" key="1">
    <citation type="journal article" date="2019" name="Commun. Biol.">
        <title>The bagworm genome reveals a unique fibroin gene that provides high tensile strength.</title>
        <authorList>
            <person name="Kono N."/>
            <person name="Nakamura H."/>
            <person name="Ohtoshi R."/>
            <person name="Tomita M."/>
            <person name="Numata K."/>
            <person name="Arakawa K."/>
        </authorList>
    </citation>
    <scope>NUCLEOTIDE SEQUENCE [LARGE SCALE GENOMIC DNA]</scope>
</reference>
<evidence type="ECO:0000313" key="2">
    <source>
        <dbReference type="Proteomes" id="UP000299102"/>
    </source>
</evidence>
<dbReference type="Proteomes" id="UP000299102">
    <property type="component" value="Unassembled WGS sequence"/>
</dbReference>
<keyword evidence="2" id="KW-1185">Reference proteome</keyword>
<dbReference type="AlphaFoldDB" id="A0A4C1XNE5"/>
<protein>
    <submittedName>
        <fullName evidence="1">Uncharacterized protein</fullName>
    </submittedName>
</protein>
<sequence>MRASPVIGFSYCVNFTAQRYARETGRGGVAFPPFYLQISLLAVNESGRAVVYGERCRAPPLSARRSLRGPAPAELGRFPAADYVTRGDRGRFFFLFSLRAPIYYSV</sequence>
<comment type="caution">
    <text evidence="1">The sequence shown here is derived from an EMBL/GenBank/DDBJ whole genome shotgun (WGS) entry which is preliminary data.</text>
</comment>
<gene>
    <name evidence="1" type="ORF">EVAR_42600_1</name>
</gene>